<sequence>MNGEKWLSLQHSVQYSSAILAVLMNGYQIFLITHKSPKTLVPYKYLIAYTSLFEILYTFFEVISSPIFYTYDSALIMLIDTRKAIFNPFIMSIFNSLYCGTFGAVLGLFSIQFIYRYLNTKKSRYLSSFKSWKIIFWCLIPFFSGSSWSLVVHFLASKDDSKDQYIRKNIRNDLNENINDIIYSGILIYIEDQNGVRHPHWISIFVDIFIIISLLISLAIIIYCGVFCYREVRQISKISKSKRTQSLQTQLFYALVVQTLIPLFLLHLPVSTVFLLVLFEKNIGIYGGIITMTIAIYPAIDPIPNFIIIKDYRKTTKSYINRLLLRNEQPKSENVKLPKLKF</sequence>
<keyword evidence="5 19" id="KW-0812">Transmembrane</keyword>
<feature type="transmembrane region" description="Helical" evidence="19">
    <location>
        <begin position="251"/>
        <end position="277"/>
    </location>
</feature>
<dbReference type="FunFam" id="1.20.1070.10:FF:000128">
    <property type="entry name" value="Seven TM Receptor"/>
    <property type="match status" value="1"/>
</dbReference>
<feature type="transmembrane region" description="Helical" evidence="19">
    <location>
        <begin position="89"/>
        <end position="114"/>
    </location>
</feature>
<keyword evidence="11" id="KW-0325">Glycoprotein</keyword>
<evidence type="ECO:0000256" key="15">
    <source>
        <dbReference type="ARBA" id="ARBA00064300"/>
    </source>
</evidence>
<gene>
    <name evidence="20" type="ORF">CAMP_LOCUS15920</name>
</gene>
<evidence type="ECO:0000256" key="19">
    <source>
        <dbReference type="SAM" id="Phobius"/>
    </source>
</evidence>
<evidence type="ECO:0000313" key="21">
    <source>
        <dbReference type="Proteomes" id="UP001152747"/>
    </source>
</evidence>
<evidence type="ECO:0000256" key="5">
    <source>
        <dbReference type="ARBA" id="ARBA00022692"/>
    </source>
</evidence>
<keyword evidence="4" id="KW-0716">Sensory transduction</keyword>
<keyword evidence="12" id="KW-0966">Cell projection</keyword>
<feature type="transmembrane region" description="Helical" evidence="19">
    <location>
        <begin position="283"/>
        <end position="300"/>
    </location>
</feature>
<keyword evidence="2" id="KW-1003">Cell membrane</keyword>
<evidence type="ECO:0000256" key="9">
    <source>
        <dbReference type="ARBA" id="ARBA00023136"/>
    </source>
</evidence>
<keyword evidence="21" id="KW-1185">Reference proteome</keyword>
<comment type="subcellular location">
    <subcellularLocation>
        <location evidence="1">Cell projection</location>
        <location evidence="1">Cilium membrane</location>
        <topology evidence="1">Multi-pass membrane protein</topology>
    </subcellularLocation>
</comment>
<evidence type="ECO:0000256" key="14">
    <source>
        <dbReference type="ARBA" id="ARBA00061678"/>
    </source>
</evidence>
<comment type="subunit">
    <text evidence="15">Interacts with odr-4.</text>
</comment>
<dbReference type="OrthoDB" id="2101615at2759"/>
<feature type="transmembrane region" description="Helical" evidence="19">
    <location>
        <begin position="45"/>
        <end position="69"/>
    </location>
</feature>
<dbReference type="Gene3D" id="1.20.1070.10">
    <property type="entry name" value="Rhodopsin 7-helix transmembrane proteins"/>
    <property type="match status" value="1"/>
</dbReference>
<evidence type="ECO:0000256" key="13">
    <source>
        <dbReference type="ARBA" id="ARBA00054965"/>
    </source>
</evidence>
<comment type="function">
    <text evidence="13">An odorant receptor which affects chemotaxis to the volatile odorant diacetyl. Specifies AWA neuronal cell fate via the odr-7 pathway.</text>
</comment>
<comment type="caution">
    <text evidence="20">The sequence shown here is derived from an EMBL/GenBank/DDBJ whole genome shotgun (WGS) entry which is preliminary data.</text>
</comment>
<evidence type="ECO:0000256" key="8">
    <source>
        <dbReference type="ARBA" id="ARBA00023069"/>
    </source>
</evidence>
<keyword evidence="10" id="KW-0675">Receptor</keyword>
<evidence type="ECO:0000256" key="10">
    <source>
        <dbReference type="ARBA" id="ARBA00023170"/>
    </source>
</evidence>
<name>A0A9P1J1G8_9PELO</name>
<dbReference type="InterPro" id="IPR019428">
    <property type="entry name" value="7TM_GPCR_serpentine_rcpt_Str"/>
</dbReference>
<dbReference type="SUPFAM" id="SSF81321">
    <property type="entry name" value="Family A G protein-coupled receptor-like"/>
    <property type="match status" value="1"/>
</dbReference>
<dbReference type="AlphaFoldDB" id="A0A9P1J1G8"/>
<evidence type="ECO:0000313" key="20">
    <source>
        <dbReference type="EMBL" id="CAI5453283.1"/>
    </source>
</evidence>
<evidence type="ECO:0000256" key="12">
    <source>
        <dbReference type="ARBA" id="ARBA00023273"/>
    </source>
</evidence>
<proteinExistence type="inferred from homology"/>
<feature type="transmembrane region" description="Helical" evidence="19">
    <location>
        <begin position="12"/>
        <end position="33"/>
    </location>
</feature>
<keyword evidence="8" id="KW-0969">Cilium</keyword>
<accession>A0A9P1J1G8</accession>
<dbReference type="GO" id="GO:0006935">
    <property type="term" value="P:chemotaxis"/>
    <property type="evidence" value="ECO:0007669"/>
    <property type="project" value="UniProtKB-KW"/>
</dbReference>
<dbReference type="GO" id="GO:0038022">
    <property type="term" value="F:G protein-coupled olfactory receptor activity"/>
    <property type="evidence" value="ECO:0007669"/>
    <property type="project" value="TreeGrafter"/>
</dbReference>
<evidence type="ECO:0000256" key="2">
    <source>
        <dbReference type="ARBA" id="ARBA00022475"/>
    </source>
</evidence>
<dbReference type="Pfam" id="PF10326">
    <property type="entry name" value="7TM_GPCR_Str"/>
    <property type="match status" value="1"/>
</dbReference>
<evidence type="ECO:0000256" key="7">
    <source>
        <dbReference type="ARBA" id="ARBA00022989"/>
    </source>
</evidence>
<dbReference type="PANTHER" id="PTHR22943">
    <property type="entry name" value="7-TRANSMEMBRANE DOMAIN RECEPTOR C.ELEGANS"/>
    <property type="match status" value="1"/>
</dbReference>
<evidence type="ECO:0000256" key="17">
    <source>
        <dbReference type="ARBA" id="ARBA00078653"/>
    </source>
</evidence>
<dbReference type="Proteomes" id="UP001152747">
    <property type="component" value="Unassembled WGS sequence"/>
</dbReference>
<protein>
    <recommendedName>
        <fullName evidence="16">Serpentine receptor class r-10</fullName>
    </recommendedName>
    <alternativeName>
        <fullName evidence="17">Odorant response abnormal protein 10</fullName>
    </alternativeName>
    <alternativeName>
        <fullName evidence="18">Olfactory receptor 10</fullName>
    </alternativeName>
</protein>
<dbReference type="EMBL" id="CANHGI010000005">
    <property type="protein sequence ID" value="CAI5453283.1"/>
    <property type="molecule type" value="Genomic_DNA"/>
</dbReference>
<evidence type="ECO:0000256" key="6">
    <source>
        <dbReference type="ARBA" id="ARBA00022725"/>
    </source>
</evidence>
<keyword evidence="9 19" id="KW-0472">Membrane</keyword>
<evidence type="ECO:0000256" key="16">
    <source>
        <dbReference type="ARBA" id="ARBA00067967"/>
    </source>
</evidence>
<evidence type="ECO:0000256" key="4">
    <source>
        <dbReference type="ARBA" id="ARBA00022606"/>
    </source>
</evidence>
<keyword evidence="7 19" id="KW-1133">Transmembrane helix</keyword>
<dbReference type="GO" id="GO:0060170">
    <property type="term" value="C:ciliary membrane"/>
    <property type="evidence" value="ECO:0007669"/>
    <property type="project" value="UniProtKB-SubCell"/>
</dbReference>
<dbReference type="GO" id="GO:0042048">
    <property type="term" value="P:olfactory behavior"/>
    <property type="evidence" value="ECO:0007669"/>
    <property type="project" value="TreeGrafter"/>
</dbReference>
<evidence type="ECO:0000256" key="11">
    <source>
        <dbReference type="ARBA" id="ARBA00023180"/>
    </source>
</evidence>
<feature type="transmembrane region" description="Helical" evidence="19">
    <location>
        <begin position="134"/>
        <end position="156"/>
    </location>
</feature>
<evidence type="ECO:0000256" key="1">
    <source>
        <dbReference type="ARBA" id="ARBA00004272"/>
    </source>
</evidence>
<evidence type="ECO:0000256" key="3">
    <source>
        <dbReference type="ARBA" id="ARBA00022500"/>
    </source>
</evidence>
<keyword evidence="6" id="KW-0552">Olfaction</keyword>
<evidence type="ECO:0000256" key="18">
    <source>
        <dbReference type="ARBA" id="ARBA00082489"/>
    </source>
</evidence>
<keyword evidence="3" id="KW-0145">Chemotaxis</keyword>
<feature type="transmembrane region" description="Helical" evidence="19">
    <location>
        <begin position="201"/>
        <end position="230"/>
    </location>
</feature>
<dbReference type="PANTHER" id="PTHR22943:SF248">
    <property type="entry name" value="SEVEN TM RECEPTOR"/>
    <property type="match status" value="1"/>
</dbReference>
<organism evidence="20 21">
    <name type="scientific">Caenorhabditis angaria</name>
    <dbReference type="NCBI Taxonomy" id="860376"/>
    <lineage>
        <taxon>Eukaryota</taxon>
        <taxon>Metazoa</taxon>
        <taxon>Ecdysozoa</taxon>
        <taxon>Nematoda</taxon>
        <taxon>Chromadorea</taxon>
        <taxon>Rhabditida</taxon>
        <taxon>Rhabditina</taxon>
        <taxon>Rhabditomorpha</taxon>
        <taxon>Rhabditoidea</taxon>
        <taxon>Rhabditidae</taxon>
        <taxon>Peloderinae</taxon>
        <taxon>Caenorhabditis</taxon>
    </lineage>
</organism>
<comment type="similarity">
    <text evidence="14">Belongs to the nematode receptor-like protein str family.</text>
</comment>
<reference evidence="20" key="1">
    <citation type="submission" date="2022-11" db="EMBL/GenBank/DDBJ databases">
        <authorList>
            <person name="Kikuchi T."/>
        </authorList>
    </citation>
    <scope>NUCLEOTIDE SEQUENCE</scope>
    <source>
        <strain evidence="20">PS1010</strain>
    </source>
</reference>